<comment type="caution">
    <text evidence="1">The sequence shown here is derived from an EMBL/GenBank/DDBJ whole genome shotgun (WGS) entry which is preliminary data.</text>
</comment>
<protein>
    <submittedName>
        <fullName evidence="1">Uncharacterized protein</fullName>
    </submittedName>
</protein>
<accession>A0A814XCP8</accession>
<keyword evidence="2" id="KW-1185">Reference proteome</keyword>
<reference evidence="1" key="1">
    <citation type="submission" date="2021-02" db="EMBL/GenBank/DDBJ databases">
        <authorList>
            <person name="Nowell W R."/>
        </authorList>
    </citation>
    <scope>NUCLEOTIDE SEQUENCE</scope>
</reference>
<name>A0A814XCP8_ADIRI</name>
<proteinExistence type="predicted"/>
<sequence length="161" mass="18071">MGNTHSDSLNHSFKRLRMSETQQLLQMSPVSISPKRKTTQSNAQYSDQIAIEYNNKSIGETPIISCDDSHQVVLSTTTDPKDLPTVATNQYMNLLPHEQLVLCNTQLFAKSIAIDHRNEVVGSELSDEELVMCLRSKTSFFCLSDEDVLRCLTEACCITKN</sequence>
<evidence type="ECO:0000313" key="2">
    <source>
        <dbReference type="Proteomes" id="UP000663828"/>
    </source>
</evidence>
<evidence type="ECO:0000313" key="1">
    <source>
        <dbReference type="EMBL" id="CAF1213971.1"/>
    </source>
</evidence>
<dbReference type="EMBL" id="CAJNOR010001878">
    <property type="protein sequence ID" value="CAF1213971.1"/>
    <property type="molecule type" value="Genomic_DNA"/>
</dbReference>
<organism evidence="1 2">
    <name type="scientific">Adineta ricciae</name>
    <name type="common">Rotifer</name>
    <dbReference type="NCBI Taxonomy" id="249248"/>
    <lineage>
        <taxon>Eukaryota</taxon>
        <taxon>Metazoa</taxon>
        <taxon>Spiralia</taxon>
        <taxon>Gnathifera</taxon>
        <taxon>Rotifera</taxon>
        <taxon>Eurotatoria</taxon>
        <taxon>Bdelloidea</taxon>
        <taxon>Adinetida</taxon>
        <taxon>Adinetidae</taxon>
        <taxon>Adineta</taxon>
    </lineage>
</organism>
<dbReference type="AlphaFoldDB" id="A0A814XCP8"/>
<dbReference type="Proteomes" id="UP000663828">
    <property type="component" value="Unassembled WGS sequence"/>
</dbReference>
<gene>
    <name evidence="1" type="ORF">XAT740_LOCUS24347</name>
</gene>